<keyword evidence="3" id="KW-1185">Reference proteome</keyword>
<protein>
    <submittedName>
        <fullName evidence="2">Uncharacterized protein</fullName>
    </submittedName>
</protein>
<evidence type="ECO:0000313" key="2">
    <source>
        <dbReference type="EMBL" id="KAE8421484.1"/>
    </source>
</evidence>
<reference evidence="2 3" key="1">
    <citation type="submission" date="2019-04" db="EMBL/GenBank/DDBJ databases">
        <authorList>
            <consortium name="DOE Joint Genome Institute"/>
            <person name="Mondo S."/>
            <person name="Kjaerbolling I."/>
            <person name="Vesth T."/>
            <person name="Frisvad J.C."/>
            <person name="Nybo J.L."/>
            <person name="Theobald S."/>
            <person name="Kildgaard S."/>
            <person name="Isbrandt T."/>
            <person name="Kuo A."/>
            <person name="Sato A."/>
            <person name="Lyhne E.K."/>
            <person name="Kogle M.E."/>
            <person name="Wiebenga A."/>
            <person name="Kun R.S."/>
            <person name="Lubbers R.J."/>
            <person name="Makela M.R."/>
            <person name="Barry K."/>
            <person name="Chovatia M."/>
            <person name="Clum A."/>
            <person name="Daum C."/>
            <person name="Haridas S."/>
            <person name="He G."/>
            <person name="LaButti K."/>
            <person name="Lipzen A."/>
            <person name="Riley R."/>
            <person name="Salamov A."/>
            <person name="Simmons B.A."/>
            <person name="Magnuson J.K."/>
            <person name="Henrissat B."/>
            <person name="Mortensen U.H."/>
            <person name="Larsen T.O."/>
            <person name="Devries R.P."/>
            <person name="Grigoriev I.V."/>
            <person name="Machida M."/>
            <person name="Baker S.E."/>
            <person name="Andersen M.R."/>
            <person name="Cantor M.N."/>
            <person name="Hua S.X."/>
        </authorList>
    </citation>
    <scope>NUCLEOTIDE SEQUENCE [LARGE SCALE GENOMIC DNA]</scope>
    <source>
        <strain evidence="2 3">CBS 117616</strain>
    </source>
</reference>
<accession>A0ABQ6WWK1</accession>
<gene>
    <name evidence="2" type="ORF">BDV36DRAFT_292134</name>
</gene>
<feature type="compositionally biased region" description="Polar residues" evidence="1">
    <location>
        <begin position="52"/>
        <end position="63"/>
    </location>
</feature>
<dbReference type="Proteomes" id="UP000325395">
    <property type="component" value="Unassembled WGS sequence"/>
</dbReference>
<proteinExistence type="predicted"/>
<evidence type="ECO:0000313" key="3">
    <source>
        <dbReference type="Proteomes" id="UP000325395"/>
    </source>
</evidence>
<sequence>MPGIWTLMEMDTGIICSCLPMLPSLMQHFCSSDRRSTKWSSGGSSRPLFLGSGNSTKNQNDSSTMRRGCYIDIVSVPPKLNHGAVGSKAVRVQTDMQVNWDSASS</sequence>
<evidence type="ECO:0000256" key="1">
    <source>
        <dbReference type="SAM" id="MobiDB-lite"/>
    </source>
</evidence>
<organism evidence="2 3">
    <name type="scientific">Aspergillus pseudocaelatus</name>
    <dbReference type="NCBI Taxonomy" id="1825620"/>
    <lineage>
        <taxon>Eukaryota</taxon>
        <taxon>Fungi</taxon>
        <taxon>Dikarya</taxon>
        <taxon>Ascomycota</taxon>
        <taxon>Pezizomycotina</taxon>
        <taxon>Eurotiomycetes</taxon>
        <taxon>Eurotiomycetidae</taxon>
        <taxon>Eurotiales</taxon>
        <taxon>Aspergillaceae</taxon>
        <taxon>Aspergillus</taxon>
        <taxon>Aspergillus subgen. Circumdati</taxon>
    </lineage>
</organism>
<name>A0ABQ6WWK1_9EURO</name>
<dbReference type="EMBL" id="ML735700">
    <property type="protein sequence ID" value="KAE8421484.1"/>
    <property type="molecule type" value="Genomic_DNA"/>
</dbReference>
<feature type="region of interest" description="Disordered" evidence="1">
    <location>
        <begin position="34"/>
        <end position="63"/>
    </location>
</feature>